<evidence type="ECO:0000313" key="8">
    <source>
        <dbReference type="EMBL" id="ACR68486.2"/>
    </source>
</evidence>
<gene>
    <name evidence="8" type="ordered locus">NT01EI_1289</name>
</gene>
<reference evidence="9" key="1">
    <citation type="submission" date="2009-03" db="EMBL/GenBank/DDBJ databases">
        <title>Complete genome sequence of Edwardsiella ictaluri 93-146.</title>
        <authorList>
            <person name="Williams M.L."/>
            <person name="Gillaspy A.F."/>
            <person name="Dyer D.W."/>
            <person name="Thune R.L."/>
            <person name="Waldbieser G.C."/>
            <person name="Schuster S.C."/>
            <person name="Gipson J."/>
            <person name="Zaitshik J."/>
            <person name="Landry C."/>
            <person name="Lawrence M.L."/>
        </authorList>
    </citation>
    <scope>NUCLEOTIDE SEQUENCE [LARGE SCALE GENOMIC DNA]</scope>
    <source>
        <strain evidence="9">93-146</strain>
    </source>
</reference>
<dbReference type="KEGG" id="eic:NT01EI_1289"/>
<evidence type="ECO:0000313" key="9">
    <source>
        <dbReference type="Proteomes" id="UP000001485"/>
    </source>
</evidence>
<keyword evidence="3 6" id="KW-0812">Transmembrane</keyword>
<dbReference type="InterPro" id="IPR003856">
    <property type="entry name" value="LPS_length_determ_N"/>
</dbReference>
<dbReference type="Proteomes" id="UP000001485">
    <property type="component" value="Chromosome"/>
</dbReference>
<dbReference type="EMBL" id="CP001600">
    <property type="protein sequence ID" value="ACR68486.2"/>
    <property type="molecule type" value="Genomic_DNA"/>
</dbReference>
<keyword evidence="4 6" id="KW-1133">Transmembrane helix</keyword>
<dbReference type="PANTHER" id="PTHR32309:SF13">
    <property type="entry name" value="FERRIC ENTEROBACTIN TRANSPORT PROTEIN FEPE"/>
    <property type="match status" value="1"/>
</dbReference>
<dbReference type="HOGENOM" id="CLU_060925_3_0_6"/>
<evidence type="ECO:0000256" key="6">
    <source>
        <dbReference type="SAM" id="Phobius"/>
    </source>
</evidence>
<feature type="transmembrane region" description="Helical" evidence="6">
    <location>
        <begin position="342"/>
        <end position="363"/>
    </location>
</feature>
<dbReference type="NCBIfam" id="NF007699">
    <property type="entry name" value="PRK10381.1"/>
    <property type="match status" value="1"/>
</dbReference>
<accession>C5BCN1</accession>
<evidence type="ECO:0000256" key="3">
    <source>
        <dbReference type="ARBA" id="ARBA00022692"/>
    </source>
</evidence>
<proteinExistence type="predicted"/>
<dbReference type="PANTHER" id="PTHR32309">
    <property type="entry name" value="TYROSINE-PROTEIN KINASE"/>
    <property type="match status" value="1"/>
</dbReference>
<dbReference type="Pfam" id="PF02706">
    <property type="entry name" value="Wzz"/>
    <property type="match status" value="1"/>
</dbReference>
<dbReference type="SUPFAM" id="SSF160355">
    <property type="entry name" value="Bacterial polysaccharide co-polymerase-like"/>
    <property type="match status" value="1"/>
</dbReference>
<dbReference type="InterPro" id="IPR050445">
    <property type="entry name" value="Bact_polysacc_biosynth/exp"/>
</dbReference>
<keyword evidence="5 6" id="KW-0472">Membrane</keyword>
<feature type="transmembrane region" description="Helical" evidence="6">
    <location>
        <begin position="46"/>
        <end position="66"/>
    </location>
</feature>
<protein>
    <recommendedName>
        <fullName evidence="7">Polysaccharide chain length determinant N-terminal domain-containing protein</fullName>
    </recommendedName>
</protein>
<evidence type="ECO:0000256" key="1">
    <source>
        <dbReference type="ARBA" id="ARBA00004651"/>
    </source>
</evidence>
<evidence type="ECO:0000259" key="7">
    <source>
        <dbReference type="Pfam" id="PF02706"/>
    </source>
</evidence>
<organism evidence="8 9">
    <name type="scientific">Edwardsiella ictaluri (strain 93-146)</name>
    <dbReference type="NCBI Taxonomy" id="634503"/>
    <lineage>
        <taxon>Bacteria</taxon>
        <taxon>Pseudomonadati</taxon>
        <taxon>Pseudomonadota</taxon>
        <taxon>Gammaproteobacteria</taxon>
        <taxon>Enterobacterales</taxon>
        <taxon>Hafniaceae</taxon>
        <taxon>Edwardsiella</taxon>
    </lineage>
</organism>
<dbReference type="GO" id="GO:0004713">
    <property type="term" value="F:protein tyrosine kinase activity"/>
    <property type="evidence" value="ECO:0007669"/>
    <property type="project" value="TreeGrafter"/>
</dbReference>
<dbReference type="Gene3D" id="3.30.1890.10">
    <property type="entry name" value="FepE-like"/>
    <property type="match status" value="1"/>
</dbReference>
<sequence>MSNPSNPSNPLSSSGVALTHQHVVPPLQQDEIDLLSLLLVLFKAKWVILGAVLVCALAGFAVKTLLPQKWTSYAELIPAQARELAAMNSELNQLALLDIKVNASPGWLIERFVQTYESQIVRREYIAQTDYYKTLAAALSDPLARERLLSSLAQKAFTLKNSQLDQATESKEYTYYRLGVSARSSQEAHALLQGYIDFVAARVVDDLRYNIKNQLDQTLAREKARYQLTLQNLRNDQQVKIRRLDYSLAVAQAAGISKPLYGNGATFKDDDDFPISLGTNGLRQKLDIEKSQTDLTELNAGLKNSQQYIGRLSQVHLSDLKIQPFKYLMLPSIPVQKEAPKGALIVLLSAMAGLLLSCGAVLMRHAITGQRTAA</sequence>
<reference evidence="8 9" key="2">
    <citation type="journal article" date="2012" name="J. Bacteriol.">
        <title>Genome Sequence of Edwardsiella ictaluri 93-146, a Strain Associated with a Natural Channel Catfish Outbreak of Enteric Septicemia of Catfish.</title>
        <authorList>
            <person name="Williams M.L."/>
            <person name="Gillaspy A.F."/>
            <person name="Dyer D.W."/>
            <person name="Thune R.L."/>
            <person name="Waldbieser G.C."/>
            <person name="Schuster S.C."/>
            <person name="Gipson J."/>
            <person name="Zaitshik J."/>
            <person name="Landry C."/>
            <person name="Banes M.M."/>
            <person name="Lawrence M.L."/>
        </authorList>
    </citation>
    <scope>NUCLEOTIDE SEQUENCE [LARGE SCALE GENOMIC DNA]</scope>
    <source>
        <strain evidence="8 9">93-146</strain>
    </source>
</reference>
<comment type="subcellular location">
    <subcellularLocation>
        <location evidence="1">Cell membrane</location>
        <topology evidence="1">Multi-pass membrane protein</topology>
    </subcellularLocation>
</comment>
<evidence type="ECO:0000256" key="5">
    <source>
        <dbReference type="ARBA" id="ARBA00023136"/>
    </source>
</evidence>
<keyword evidence="2" id="KW-1003">Cell membrane</keyword>
<name>C5BCN1_EDWI9</name>
<feature type="domain" description="Polysaccharide chain length determinant N-terminal" evidence="7">
    <location>
        <begin position="30"/>
        <end position="128"/>
    </location>
</feature>
<evidence type="ECO:0000256" key="4">
    <source>
        <dbReference type="ARBA" id="ARBA00022989"/>
    </source>
</evidence>
<dbReference type="GO" id="GO:0005886">
    <property type="term" value="C:plasma membrane"/>
    <property type="evidence" value="ECO:0007669"/>
    <property type="project" value="UniProtKB-SubCell"/>
</dbReference>
<dbReference type="STRING" id="67780.B6E78_16700"/>
<dbReference type="AlphaFoldDB" id="C5BCN1"/>
<evidence type="ECO:0000256" key="2">
    <source>
        <dbReference type="ARBA" id="ARBA00022475"/>
    </source>
</evidence>